<dbReference type="EMBL" id="BAAAZO010000006">
    <property type="protein sequence ID" value="GAA3619509.1"/>
    <property type="molecule type" value="Genomic_DNA"/>
</dbReference>
<reference evidence="5" key="1">
    <citation type="journal article" date="2019" name="Int. J. Syst. Evol. Microbiol.">
        <title>The Global Catalogue of Microorganisms (GCM) 10K type strain sequencing project: providing services to taxonomists for standard genome sequencing and annotation.</title>
        <authorList>
            <consortium name="The Broad Institute Genomics Platform"/>
            <consortium name="The Broad Institute Genome Sequencing Center for Infectious Disease"/>
            <person name="Wu L."/>
            <person name="Ma J."/>
        </authorList>
    </citation>
    <scope>NUCLEOTIDE SEQUENCE [LARGE SCALE GENOMIC DNA]</scope>
    <source>
        <strain evidence="5">JCM 16902</strain>
    </source>
</reference>
<evidence type="ECO:0000256" key="1">
    <source>
        <dbReference type="SAM" id="MobiDB-lite"/>
    </source>
</evidence>
<feature type="compositionally biased region" description="Low complexity" evidence="1">
    <location>
        <begin position="12"/>
        <end position="23"/>
    </location>
</feature>
<protein>
    <recommendedName>
        <fullName evidence="3">SPOR domain-containing protein</fullName>
    </recommendedName>
</protein>
<comment type="caution">
    <text evidence="4">The sequence shown here is derived from an EMBL/GenBank/DDBJ whole genome shotgun (WGS) entry which is preliminary data.</text>
</comment>
<sequence length="185" mass="19737">MRADRRQPSDGTTVTQVTPVPEVSASGEAEGTVESGGTVTREAGFLSRWSLQTPGIDIFWPILAVVLTTFVIVVSTVAHSSMAAVGAGSPRTDWASSPTPKADAPFVVVQISSRPTRAQAQTEAQELRRAGLDAGVLRSDLYAPMNKGWYVVYVGPFPDTAEGRAKAEAITLGIKDSLVRILQRR</sequence>
<dbReference type="InterPro" id="IPR036680">
    <property type="entry name" value="SPOR-like_sf"/>
</dbReference>
<name>A0ABP6ZU31_9ACTN</name>
<feature type="transmembrane region" description="Helical" evidence="2">
    <location>
        <begin position="58"/>
        <end position="78"/>
    </location>
</feature>
<keyword evidence="5" id="KW-1185">Reference proteome</keyword>
<keyword evidence="2" id="KW-1133">Transmembrane helix</keyword>
<dbReference type="Gene3D" id="3.30.70.1070">
    <property type="entry name" value="Sporulation related repeat"/>
    <property type="match status" value="1"/>
</dbReference>
<feature type="domain" description="SPOR" evidence="3">
    <location>
        <begin position="101"/>
        <end position="185"/>
    </location>
</feature>
<proteinExistence type="predicted"/>
<accession>A0ABP6ZU31</accession>
<gene>
    <name evidence="4" type="ORF">GCM10022223_40420</name>
</gene>
<feature type="region of interest" description="Disordered" evidence="1">
    <location>
        <begin position="1"/>
        <end position="37"/>
    </location>
</feature>
<evidence type="ECO:0000313" key="4">
    <source>
        <dbReference type="EMBL" id="GAA3619509.1"/>
    </source>
</evidence>
<keyword evidence="2" id="KW-0812">Transmembrane</keyword>
<organism evidence="4 5">
    <name type="scientific">Kineosporia mesophila</name>
    <dbReference type="NCBI Taxonomy" id="566012"/>
    <lineage>
        <taxon>Bacteria</taxon>
        <taxon>Bacillati</taxon>
        <taxon>Actinomycetota</taxon>
        <taxon>Actinomycetes</taxon>
        <taxon>Kineosporiales</taxon>
        <taxon>Kineosporiaceae</taxon>
        <taxon>Kineosporia</taxon>
    </lineage>
</organism>
<dbReference type="InterPro" id="IPR007730">
    <property type="entry name" value="SPOR-like_dom"/>
</dbReference>
<evidence type="ECO:0000256" key="2">
    <source>
        <dbReference type="SAM" id="Phobius"/>
    </source>
</evidence>
<dbReference type="Proteomes" id="UP001501074">
    <property type="component" value="Unassembled WGS sequence"/>
</dbReference>
<evidence type="ECO:0000313" key="5">
    <source>
        <dbReference type="Proteomes" id="UP001501074"/>
    </source>
</evidence>
<dbReference type="PROSITE" id="PS51724">
    <property type="entry name" value="SPOR"/>
    <property type="match status" value="1"/>
</dbReference>
<keyword evidence="2" id="KW-0472">Membrane</keyword>
<dbReference type="Pfam" id="PF05036">
    <property type="entry name" value="SPOR"/>
    <property type="match status" value="1"/>
</dbReference>
<dbReference type="SUPFAM" id="SSF110997">
    <property type="entry name" value="Sporulation related repeat"/>
    <property type="match status" value="1"/>
</dbReference>
<evidence type="ECO:0000259" key="3">
    <source>
        <dbReference type="PROSITE" id="PS51724"/>
    </source>
</evidence>